<protein>
    <recommendedName>
        <fullName evidence="3">CCA tRNA nucleotidyltransferase</fullName>
    </recommendedName>
</protein>
<dbReference type="EMBL" id="LCRD01000045">
    <property type="protein sequence ID" value="KKW29405.1"/>
    <property type="molecule type" value="Genomic_DNA"/>
</dbReference>
<dbReference type="Proteomes" id="UP000034846">
    <property type="component" value="Unassembled WGS sequence"/>
</dbReference>
<organism evidence="1 2">
    <name type="scientific">Candidatus Uhrbacteria bacterium GW2011_GWD2_52_7</name>
    <dbReference type="NCBI Taxonomy" id="1618989"/>
    <lineage>
        <taxon>Bacteria</taxon>
        <taxon>Candidatus Uhriibacteriota</taxon>
    </lineage>
</organism>
<dbReference type="AlphaFoldDB" id="A0A0G1XET3"/>
<accession>A0A0G1XET3</accession>
<sequence length="155" mass="17291">RVVHLVVHHLTPSMFYHLETKSGQHVSDGAIRALARRLHPATIRELCYLSECDYCGMGPFPDPEDPSKKSFRTFDPYAAWLFGRAIAVDAANQRPADLLRGQELLDLGFHPGPGIGELIMLANRLRDERGATREDVLRSIAASAGNFEIAKQRLQ</sequence>
<comment type="caution">
    <text evidence="1">The sequence shown here is derived from an EMBL/GenBank/DDBJ whole genome shotgun (WGS) entry which is preliminary data.</text>
</comment>
<evidence type="ECO:0008006" key="3">
    <source>
        <dbReference type="Google" id="ProtNLM"/>
    </source>
</evidence>
<evidence type="ECO:0000313" key="1">
    <source>
        <dbReference type="EMBL" id="KKW29405.1"/>
    </source>
</evidence>
<name>A0A0G1XET3_9BACT</name>
<proteinExistence type="predicted"/>
<gene>
    <name evidence="1" type="ORF">UY72_C0045G0001</name>
</gene>
<evidence type="ECO:0000313" key="2">
    <source>
        <dbReference type="Proteomes" id="UP000034846"/>
    </source>
</evidence>
<reference evidence="1 2" key="1">
    <citation type="journal article" date="2015" name="Nature">
        <title>rRNA introns, odd ribosomes, and small enigmatic genomes across a large radiation of phyla.</title>
        <authorList>
            <person name="Brown C.T."/>
            <person name="Hug L.A."/>
            <person name="Thomas B.C."/>
            <person name="Sharon I."/>
            <person name="Castelle C.J."/>
            <person name="Singh A."/>
            <person name="Wilkins M.J."/>
            <person name="Williams K.H."/>
            <person name="Banfield J.F."/>
        </authorList>
    </citation>
    <scope>NUCLEOTIDE SEQUENCE [LARGE SCALE GENOMIC DNA]</scope>
</reference>
<feature type="non-terminal residue" evidence="1">
    <location>
        <position position="1"/>
    </location>
</feature>